<dbReference type="RefSeq" id="WP_345477642.1">
    <property type="nucleotide sequence ID" value="NZ_BAABLW010000007.1"/>
</dbReference>
<gene>
    <name evidence="4" type="ORF">GCM10025790_17220</name>
</gene>
<evidence type="ECO:0000256" key="1">
    <source>
        <dbReference type="ARBA" id="ARBA00023125"/>
    </source>
</evidence>
<accession>A0ABP9FXR5</accession>
<dbReference type="PRINTS" id="PR00455">
    <property type="entry name" value="HTHTETR"/>
</dbReference>
<evidence type="ECO:0000313" key="5">
    <source>
        <dbReference type="Proteomes" id="UP001500368"/>
    </source>
</evidence>
<evidence type="ECO:0000259" key="3">
    <source>
        <dbReference type="PROSITE" id="PS50977"/>
    </source>
</evidence>
<keyword evidence="5" id="KW-1185">Reference proteome</keyword>
<evidence type="ECO:0000313" key="4">
    <source>
        <dbReference type="EMBL" id="GAA4921338.1"/>
    </source>
</evidence>
<dbReference type="InterPro" id="IPR009057">
    <property type="entry name" value="Homeodomain-like_sf"/>
</dbReference>
<protein>
    <recommendedName>
        <fullName evidence="3">HTH tetR-type domain-containing protein</fullName>
    </recommendedName>
</protein>
<dbReference type="Pfam" id="PF00440">
    <property type="entry name" value="TetR_N"/>
    <property type="match status" value="1"/>
</dbReference>
<dbReference type="InterPro" id="IPR001647">
    <property type="entry name" value="HTH_TetR"/>
</dbReference>
<name>A0ABP9FXR5_9MICC</name>
<comment type="caution">
    <text evidence="4">The sequence shown here is derived from an EMBL/GenBank/DDBJ whole genome shotgun (WGS) entry which is preliminary data.</text>
</comment>
<proteinExistence type="predicted"/>
<sequence length="191" mass="20560">MTAVQGRGQARRAAILDAAVSLLFSDGMASVTHRQVAEAAQTPLGSIRYYFSSREDLLLAAVDQLEEARAQAARGAIREAEAELPSRRAAELFVLAFYGPRLSDTCLKGYVGLVMDCARESDRLSLRMREHREVMDAQLRDLLDACGHPQVSVSLATAVVDGSLLNATALRLDGLAGIAVNELEPLLTCSC</sequence>
<dbReference type="Gene3D" id="1.10.357.10">
    <property type="entry name" value="Tetracycline Repressor, domain 2"/>
    <property type="match status" value="1"/>
</dbReference>
<dbReference type="PROSITE" id="PS50977">
    <property type="entry name" value="HTH_TETR_2"/>
    <property type="match status" value="1"/>
</dbReference>
<dbReference type="InterPro" id="IPR050109">
    <property type="entry name" value="HTH-type_TetR-like_transc_reg"/>
</dbReference>
<dbReference type="EMBL" id="BAABLW010000007">
    <property type="protein sequence ID" value="GAA4921338.1"/>
    <property type="molecule type" value="Genomic_DNA"/>
</dbReference>
<reference evidence="5" key="1">
    <citation type="journal article" date="2019" name="Int. J. Syst. Evol. Microbiol.">
        <title>The Global Catalogue of Microorganisms (GCM) 10K type strain sequencing project: providing services to taxonomists for standard genome sequencing and annotation.</title>
        <authorList>
            <consortium name="The Broad Institute Genomics Platform"/>
            <consortium name="The Broad Institute Genome Sequencing Center for Infectious Disease"/>
            <person name="Wu L."/>
            <person name="Ma J."/>
        </authorList>
    </citation>
    <scope>NUCLEOTIDE SEQUENCE [LARGE SCALE GENOMIC DNA]</scope>
    <source>
        <strain evidence="5">JCM 19129</strain>
    </source>
</reference>
<dbReference type="SUPFAM" id="SSF46689">
    <property type="entry name" value="Homeodomain-like"/>
    <property type="match status" value="1"/>
</dbReference>
<evidence type="ECO:0000256" key="2">
    <source>
        <dbReference type="PROSITE-ProRule" id="PRU00335"/>
    </source>
</evidence>
<organism evidence="4 5">
    <name type="scientific">Nesterenkonia rhizosphaerae</name>
    <dbReference type="NCBI Taxonomy" id="1348272"/>
    <lineage>
        <taxon>Bacteria</taxon>
        <taxon>Bacillati</taxon>
        <taxon>Actinomycetota</taxon>
        <taxon>Actinomycetes</taxon>
        <taxon>Micrococcales</taxon>
        <taxon>Micrococcaceae</taxon>
        <taxon>Nesterenkonia</taxon>
    </lineage>
</organism>
<feature type="DNA-binding region" description="H-T-H motif" evidence="2">
    <location>
        <begin position="32"/>
        <end position="51"/>
    </location>
</feature>
<feature type="domain" description="HTH tetR-type" evidence="3">
    <location>
        <begin position="9"/>
        <end position="69"/>
    </location>
</feature>
<dbReference type="PANTHER" id="PTHR30055:SF209">
    <property type="entry name" value="POSSIBLE TRANSCRIPTIONAL REGULATORY PROTEIN (PROBABLY TETR-FAMILY)"/>
    <property type="match status" value="1"/>
</dbReference>
<dbReference type="PANTHER" id="PTHR30055">
    <property type="entry name" value="HTH-TYPE TRANSCRIPTIONAL REGULATOR RUTR"/>
    <property type="match status" value="1"/>
</dbReference>
<dbReference type="Proteomes" id="UP001500368">
    <property type="component" value="Unassembled WGS sequence"/>
</dbReference>
<keyword evidence="1 2" id="KW-0238">DNA-binding</keyword>